<gene>
    <name evidence="2" type="ORF">SAMN04488692_10128</name>
</gene>
<feature type="compositionally biased region" description="Basic and acidic residues" evidence="1">
    <location>
        <begin position="20"/>
        <end position="47"/>
    </location>
</feature>
<keyword evidence="3" id="KW-1185">Reference proteome</keyword>
<feature type="compositionally biased region" description="Basic and acidic residues" evidence="1">
    <location>
        <begin position="89"/>
        <end position="109"/>
    </location>
</feature>
<feature type="region of interest" description="Disordered" evidence="1">
    <location>
        <begin position="122"/>
        <end position="143"/>
    </location>
</feature>
<reference evidence="2 3" key="1">
    <citation type="submission" date="2016-10" db="EMBL/GenBank/DDBJ databases">
        <authorList>
            <person name="de Groot N.N."/>
        </authorList>
    </citation>
    <scope>NUCLEOTIDE SEQUENCE [LARGE SCALE GENOMIC DNA]</scope>
    <source>
        <strain evidence="2 3">SLAS-1</strain>
    </source>
</reference>
<name>A0A1G9GWJ7_9FIRM</name>
<feature type="region of interest" description="Disordered" evidence="1">
    <location>
        <begin position="20"/>
        <end position="109"/>
    </location>
</feature>
<dbReference type="RefSeq" id="WP_089757472.1">
    <property type="nucleotide sequence ID" value="NZ_FNGO01000001.1"/>
</dbReference>
<organism evidence="2 3">
    <name type="scientific">Halarsenatibacter silvermanii</name>
    <dbReference type="NCBI Taxonomy" id="321763"/>
    <lineage>
        <taxon>Bacteria</taxon>
        <taxon>Bacillati</taxon>
        <taxon>Bacillota</taxon>
        <taxon>Clostridia</taxon>
        <taxon>Halanaerobiales</taxon>
        <taxon>Halarsenatibacteraceae</taxon>
        <taxon>Halarsenatibacter</taxon>
    </lineage>
</organism>
<dbReference type="EMBL" id="FNGO01000001">
    <property type="protein sequence ID" value="SDL05059.1"/>
    <property type="molecule type" value="Genomic_DNA"/>
</dbReference>
<evidence type="ECO:0000313" key="2">
    <source>
        <dbReference type="EMBL" id="SDL05059.1"/>
    </source>
</evidence>
<evidence type="ECO:0000256" key="1">
    <source>
        <dbReference type="SAM" id="MobiDB-lite"/>
    </source>
</evidence>
<dbReference type="OrthoDB" id="1798639at2"/>
<dbReference type="AlphaFoldDB" id="A0A1G9GWJ7"/>
<dbReference type="STRING" id="321763.SAMN04488692_10128"/>
<dbReference type="Proteomes" id="UP000199476">
    <property type="component" value="Unassembled WGS sequence"/>
</dbReference>
<accession>A0A1G9GWJ7</accession>
<protein>
    <submittedName>
        <fullName evidence="2">Uncharacterized protein</fullName>
    </submittedName>
</protein>
<proteinExistence type="predicted"/>
<evidence type="ECO:0000313" key="3">
    <source>
        <dbReference type="Proteomes" id="UP000199476"/>
    </source>
</evidence>
<feature type="compositionally biased region" description="Basic and acidic residues" evidence="1">
    <location>
        <begin position="66"/>
        <end position="80"/>
    </location>
</feature>
<sequence length="143" mass="16448">MKDWQKEDYSGDFEFDVGELDKKLGEEKSEKPAEKRKKEQAEEKIVDAAEEIGEKPAGAKKRRTGGWKDKKAKSDEEKKQQKLRRAKERKIGGKIDRQKMREKKADLKFDPASVRQGIIMKEILSPPRAKSPHPVFKRKGGLS</sequence>